<dbReference type="GO" id="GO:0004427">
    <property type="term" value="F:inorganic diphosphate phosphatase activity"/>
    <property type="evidence" value="ECO:0007669"/>
    <property type="project" value="UniProtKB-EC"/>
</dbReference>
<keyword evidence="3" id="KW-0479">Metal-binding</keyword>
<dbReference type="InterPro" id="IPR038222">
    <property type="entry name" value="DHHA2_dom_sf"/>
</dbReference>
<gene>
    <name evidence="9" type="ORF">J1N51_06980</name>
</gene>
<dbReference type="EMBL" id="CP072110">
    <property type="protein sequence ID" value="QTH65171.1"/>
    <property type="molecule type" value="Genomic_DNA"/>
</dbReference>
<keyword evidence="5" id="KW-0464">Manganese</keyword>
<evidence type="ECO:0000256" key="3">
    <source>
        <dbReference type="ARBA" id="ARBA00022723"/>
    </source>
</evidence>
<evidence type="ECO:0000313" key="10">
    <source>
        <dbReference type="Proteomes" id="UP000682739"/>
    </source>
</evidence>
<dbReference type="Gene3D" id="3.10.310.20">
    <property type="entry name" value="DHHA2 domain"/>
    <property type="match status" value="1"/>
</dbReference>
<dbReference type="GO" id="GO:0005737">
    <property type="term" value="C:cytoplasm"/>
    <property type="evidence" value="ECO:0007669"/>
    <property type="project" value="InterPro"/>
</dbReference>
<dbReference type="NCBIfam" id="NF003877">
    <property type="entry name" value="PRK05427.1"/>
    <property type="match status" value="1"/>
</dbReference>
<evidence type="ECO:0000256" key="4">
    <source>
        <dbReference type="ARBA" id="ARBA00022801"/>
    </source>
</evidence>
<keyword evidence="10" id="KW-1185">Reference proteome</keyword>
<evidence type="ECO:0000256" key="1">
    <source>
        <dbReference type="ARBA" id="ARBA00001936"/>
    </source>
</evidence>
<evidence type="ECO:0000256" key="2">
    <source>
        <dbReference type="ARBA" id="ARBA00012146"/>
    </source>
</evidence>
<dbReference type="InterPro" id="IPR004097">
    <property type="entry name" value="DHHA2"/>
</dbReference>
<comment type="catalytic activity">
    <reaction evidence="7">
        <text>diphosphate + H2O = 2 phosphate + H(+)</text>
        <dbReference type="Rhea" id="RHEA:24576"/>
        <dbReference type="ChEBI" id="CHEBI:15377"/>
        <dbReference type="ChEBI" id="CHEBI:15378"/>
        <dbReference type="ChEBI" id="CHEBI:33019"/>
        <dbReference type="ChEBI" id="CHEBI:43474"/>
        <dbReference type="EC" id="3.6.1.1"/>
    </reaction>
</comment>
<evidence type="ECO:0000256" key="6">
    <source>
        <dbReference type="ARBA" id="ARBA00032535"/>
    </source>
</evidence>
<dbReference type="Gene3D" id="3.90.1640.10">
    <property type="entry name" value="inorganic pyrophosphatase (n-terminal core)"/>
    <property type="match status" value="1"/>
</dbReference>
<dbReference type="SUPFAM" id="SSF64182">
    <property type="entry name" value="DHH phosphoesterases"/>
    <property type="match status" value="1"/>
</dbReference>
<dbReference type="Pfam" id="PF01368">
    <property type="entry name" value="DHH"/>
    <property type="match status" value="1"/>
</dbReference>
<dbReference type="KEGG" id="psym:J1N51_06980"/>
<reference evidence="9" key="1">
    <citation type="submission" date="2021-03" db="EMBL/GenBank/DDBJ databases">
        <title>Description of Psychrosphaera ytuae sp. nov. isolated from deep sea sediment of South China Sea.</title>
        <authorList>
            <person name="Zhang J."/>
            <person name="Xu X.-D."/>
        </authorList>
    </citation>
    <scope>NUCLEOTIDE SEQUENCE</scope>
    <source>
        <strain evidence="9">MTZ26</strain>
    </source>
</reference>
<comment type="cofactor">
    <cofactor evidence="1">
        <name>Mn(2+)</name>
        <dbReference type="ChEBI" id="CHEBI:29035"/>
    </cofactor>
</comment>
<evidence type="ECO:0000259" key="8">
    <source>
        <dbReference type="SMART" id="SM01131"/>
    </source>
</evidence>
<evidence type="ECO:0000256" key="7">
    <source>
        <dbReference type="ARBA" id="ARBA00047820"/>
    </source>
</evidence>
<evidence type="ECO:0000256" key="5">
    <source>
        <dbReference type="ARBA" id="ARBA00023211"/>
    </source>
</evidence>
<dbReference type="FunFam" id="3.90.1640.10:FF:000001">
    <property type="entry name" value="Probable manganese-dependent inorganic pyrophosphatase"/>
    <property type="match status" value="1"/>
</dbReference>
<dbReference type="EC" id="3.6.1.1" evidence="2"/>
<feature type="domain" description="DHHA2" evidence="8">
    <location>
        <begin position="179"/>
        <end position="305"/>
    </location>
</feature>
<name>A0A975DEY2_9GAMM</name>
<dbReference type="GO" id="GO:0046872">
    <property type="term" value="F:metal ion binding"/>
    <property type="evidence" value="ECO:0007669"/>
    <property type="project" value="UniProtKB-KW"/>
</dbReference>
<dbReference type="SMART" id="SM01131">
    <property type="entry name" value="DHHA2"/>
    <property type="match status" value="1"/>
</dbReference>
<proteinExistence type="predicted"/>
<dbReference type="PANTHER" id="PTHR12112:SF22">
    <property type="entry name" value="MANGANESE-DEPENDENT INORGANIC PYROPHOSPHATASE-RELATED"/>
    <property type="match status" value="1"/>
</dbReference>
<protein>
    <recommendedName>
        <fullName evidence="2">inorganic diphosphatase</fullName>
        <ecNumber evidence="2">3.6.1.1</ecNumber>
    </recommendedName>
    <alternativeName>
        <fullName evidence="6">Pyrophosphate phospho-hydrolase</fullName>
    </alternativeName>
</protein>
<dbReference type="Pfam" id="PF02833">
    <property type="entry name" value="DHHA2"/>
    <property type="match status" value="1"/>
</dbReference>
<dbReference type="InterPro" id="IPR001667">
    <property type="entry name" value="DDH_dom"/>
</dbReference>
<sequence length="308" mass="34049">MPNYVVGHKVPDSDSICSAIALSYLKTTLGEPTVPARLGELSPETKFILERFGFEEPELKLSYAGESLYIVDHSDRVQGPDDIDDATILGIIDHHKLGDITTSAPLECWIRPVGCTNTIIKMMYDFHDVEIPKDIAGAMMCAILSDTVIFKSPTCTTADIKCVEALAEIAGIDDPKELGMEMFKVKSAVEDTPMRDLVLRDFKDFNMNGNLVGIGQLEVVDLAIFDSFKDDLHADLKALREEGNRHSTILLLTDIMKEGSELLVVSEDESVIEKAYDVKLDNGRVWIDGIMSRKKQVVPPLQDAFGAK</sequence>
<dbReference type="InterPro" id="IPR038763">
    <property type="entry name" value="DHH_sf"/>
</dbReference>
<evidence type="ECO:0000313" key="9">
    <source>
        <dbReference type="EMBL" id="QTH65171.1"/>
    </source>
</evidence>
<dbReference type="AlphaFoldDB" id="A0A975DEY2"/>
<keyword evidence="4 9" id="KW-0378">Hydrolase</keyword>
<dbReference type="RefSeq" id="WP_208833206.1">
    <property type="nucleotide sequence ID" value="NZ_CP072110.1"/>
</dbReference>
<dbReference type="PANTHER" id="PTHR12112">
    <property type="entry name" value="BNIP - RELATED"/>
    <property type="match status" value="1"/>
</dbReference>
<accession>A0A975DEY2</accession>
<organism evidence="9 10">
    <name type="scientific">Psychrosphaera ytuae</name>
    <dbReference type="NCBI Taxonomy" id="2820710"/>
    <lineage>
        <taxon>Bacteria</taxon>
        <taxon>Pseudomonadati</taxon>
        <taxon>Pseudomonadota</taxon>
        <taxon>Gammaproteobacteria</taxon>
        <taxon>Alteromonadales</taxon>
        <taxon>Pseudoalteromonadaceae</taxon>
        <taxon>Psychrosphaera</taxon>
    </lineage>
</organism>
<dbReference type="Proteomes" id="UP000682739">
    <property type="component" value="Chromosome"/>
</dbReference>